<name>A0A1Z4KST6_ANAVA</name>
<gene>
    <name evidence="1" type="ORF">NIES23_48150</name>
</gene>
<dbReference type="PANTHER" id="PTHR34129">
    <property type="entry name" value="BLR1139 PROTEIN"/>
    <property type="match status" value="1"/>
</dbReference>
<evidence type="ECO:0000313" key="1">
    <source>
        <dbReference type="EMBL" id="BAY71991.1"/>
    </source>
</evidence>
<dbReference type="Proteomes" id="UP000217507">
    <property type="component" value="Chromosome"/>
</dbReference>
<evidence type="ECO:0008006" key="3">
    <source>
        <dbReference type="Google" id="ProtNLM"/>
    </source>
</evidence>
<protein>
    <recommendedName>
        <fullName evidence="3">DUF952 domain-containing protein</fullName>
    </recommendedName>
</protein>
<organism evidence="1 2">
    <name type="scientific">Trichormus variabilis NIES-23</name>
    <dbReference type="NCBI Taxonomy" id="1973479"/>
    <lineage>
        <taxon>Bacteria</taxon>
        <taxon>Bacillati</taxon>
        <taxon>Cyanobacteriota</taxon>
        <taxon>Cyanophyceae</taxon>
        <taxon>Nostocales</taxon>
        <taxon>Nostocaceae</taxon>
        <taxon>Trichormus</taxon>
    </lineage>
</organism>
<dbReference type="SUPFAM" id="SSF56399">
    <property type="entry name" value="ADP-ribosylation"/>
    <property type="match status" value="1"/>
</dbReference>
<dbReference type="PANTHER" id="PTHR34129:SF1">
    <property type="entry name" value="DUF952 DOMAIN-CONTAINING PROTEIN"/>
    <property type="match status" value="1"/>
</dbReference>
<sequence>MPTLLNIQEFNKLNMNTILHITKRQQWEQAKNVGSYHADSLDTEGFIHSSKSIQILKVANRFFHHQTELVLLFIDSDQVKPEIRYEAADGDLFPHIYGELNLDAVYQVIDFEPGEDGLFEVPPEVVSLG</sequence>
<evidence type="ECO:0000313" key="2">
    <source>
        <dbReference type="Proteomes" id="UP000217507"/>
    </source>
</evidence>
<dbReference type="AlphaFoldDB" id="A0A1Z4KST6"/>
<dbReference type="Pfam" id="PF06108">
    <property type="entry name" value="DUF952"/>
    <property type="match status" value="1"/>
</dbReference>
<accession>A0A1Z4KST6</accession>
<dbReference type="EMBL" id="AP018216">
    <property type="protein sequence ID" value="BAY71991.1"/>
    <property type="molecule type" value="Genomic_DNA"/>
</dbReference>
<dbReference type="Gene3D" id="3.20.170.20">
    <property type="entry name" value="Protein of unknown function DUF952"/>
    <property type="match status" value="1"/>
</dbReference>
<dbReference type="InterPro" id="IPR009297">
    <property type="entry name" value="DUF952"/>
</dbReference>
<reference evidence="1 2" key="1">
    <citation type="submission" date="2017-06" db="EMBL/GenBank/DDBJ databases">
        <title>Genome sequencing of cyanobaciteial culture collection at National Institute for Environmental Studies (NIES).</title>
        <authorList>
            <person name="Hirose Y."/>
            <person name="Shimura Y."/>
            <person name="Fujisawa T."/>
            <person name="Nakamura Y."/>
            <person name="Kawachi M."/>
        </authorList>
    </citation>
    <scope>NUCLEOTIDE SEQUENCE [LARGE SCALE GENOMIC DNA]</scope>
    <source>
        <strain evidence="1 2">NIES-23</strain>
    </source>
</reference>
<proteinExistence type="predicted"/>